<name>A0A7G9L8C7_9FLAO</name>
<keyword evidence="3" id="KW-1185">Reference proteome</keyword>
<evidence type="ECO:0000313" key="2">
    <source>
        <dbReference type="EMBL" id="QNM84876.1"/>
    </source>
</evidence>
<feature type="transmembrane region" description="Helical" evidence="1">
    <location>
        <begin position="21"/>
        <end position="43"/>
    </location>
</feature>
<keyword evidence="1" id="KW-0812">Transmembrane</keyword>
<reference evidence="2 3" key="1">
    <citation type="submission" date="2020-08" db="EMBL/GenBank/DDBJ databases">
        <title>Polaribacter sp. L12M9 isolated from gut of the Korean scallop.</title>
        <authorList>
            <person name="Jeong Y.S."/>
        </authorList>
    </citation>
    <scope>NUCLEOTIDE SEQUENCE [LARGE SCALE GENOMIC DNA]</scope>
    <source>
        <strain evidence="2 3">L12M9</strain>
    </source>
</reference>
<proteinExistence type="predicted"/>
<evidence type="ECO:0000256" key="1">
    <source>
        <dbReference type="SAM" id="Phobius"/>
    </source>
</evidence>
<dbReference type="KEGG" id="ppec:H9W90_11820"/>
<accession>A0A7G9L8C7</accession>
<dbReference type="EMBL" id="CP060695">
    <property type="protein sequence ID" value="QNM84876.1"/>
    <property type="molecule type" value="Genomic_DNA"/>
</dbReference>
<feature type="transmembrane region" description="Helical" evidence="1">
    <location>
        <begin position="148"/>
        <end position="167"/>
    </location>
</feature>
<dbReference type="AlphaFoldDB" id="A0A7G9L8C7"/>
<gene>
    <name evidence="2" type="ORF">H9W90_11820</name>
</gene>
<feature type="transmembrane region" description="Helical" evidence="1">
    <location>
        <begin position="68"/>
        <end position="85"/>
    </location>
</feature>
<dbReference type="Proteomes" id="UP000515808">
    <property type="component" value="Chromosome"/>
</dbReference>
<organism evidence="2 3">
    <name type="scientific">Polaribacter pectinis</name>
    <dbReference type="NCBI Taxonomy" id="2738844"/>
    <lineage>
        <taxon>Bacteria</taxon>
        <taxon>Pseudomonadati</taxon>
        <taxon>Bacteroidota</taxon>
        <taxon>Flavobacteriia</taxon>
        <taxon>Flavobacteriales</taxon>
        <taxon>Flavobacteriaceae</taxon>
    </lineage>
</organism>
<keyword evidence="1" id="KW-0472">Membrane</keyword>
<sequence length="168" mass="19560">MFFVLIYAGIYLHQKITIHTIISPIIGFITPLIIYFTYCFWFDNIEEFQQLFYFYDVKTFLIYSENDSIWFVGFILLTTLLSLFIKSPKALSVNNSFKKNWILLIINLIISLLFVLIIEDKNASEIVYLLFPTSVIIANGLEEIKSSLAKNVIFILILIGVITHQFLL</sequence>
<keyword evidence="1" id="KW-1133">Transmembrane helix</keyword>
<evidence type="ECO:0008006" key="4">
    <source>
        <dbReference type="Google" id="ProtNLM"/>
    </source>
</evidence>
<feature type="transmembrane region" description="Helical" evidence="1">
    <location>
        <begin position="101"/>
        <end position="118"/>
    </location>
</feature>
<protein>
    <recommendedName>
        <fullName evidence="4">EpsG family protein</fullName>
    </recommendedName>
</protein>
<evidence type="ECO:0000313" key="3">
    <source>
        <dbReference type="Proteomes" id="UP000515808"/>
    </source>
</evidence>